<evidence type="ECO:0000313" key="3">
    <source>
        <dbReference type="EMBL" id="STX64107.1"/>
    </source>
</evidence>
<dbReference type="STRING" id="39962.Lmor_1786"/>
<sequence length="251" mass="28609">MKLLLLVYCIVFLHMCLIWCLYRYLKNPSIVDVGWATGLTISGLVYLFANPFSTRALILGAVLALWGGRLGFYLWYTRIRIGHVDPRYIRLSNHWKIAKPLGFFLNFQIQGLLITLIAIPWYFCGIAGVASLSIFDYLGFLLAITGLVGETIADLQLQQYKRAPSGALCNIGLWYYSRHPNYFFEWLVWCGFSLFGLAYSSGFIGLLSPLTLYLIMTQITGPMTEKGSIESRGQAYIDYQKTTPMFFPRLK</sequence>
<dbReference type="PANTHER" id="PTHR32251">
    <property type="entry name" value="3-OXO-5-ALPHA-STEROID 4-DEHYDROGENASE"/>
    <property type="match status" value="1"/>
</dbReference>
<dbReference type="AlphaFoldDB" id="A0A378K198"/>
<dbReference type="EMBL" id="UGOG01000001">
    <property type="protein sequence ID" value="STX64107.1"/>
    <property type="molecule type" value="Genomic_DNA"/>
</dbReference>
<feature type="transmembrane region" description="Helical" evidence="1">
    <location>
        <begin position="129"/>
        <end position="148"/>
    </location>
</feature>
<protein>
    <submittedName>
        <fullName evidence="3">Predicted membrane protein</fullName>
    </submittedName>
</protein>
<dbReference type="InterPro" id="IPR010721">
    <property type="entry name" value="UstE-like"/>
</dbReference>
<keyword evidence="1" id="KW-0472">Membrane</keyword>
<name>A0A378K198_9GAMM</name>
<dbReference type="GO" id="GO:0016020">
    <property type="term" value="C:membrane"/>
    <property type="evidence" value="ECO:0007669"/>
    <property type="project" value="TreeGrafter"/>
</dbReference>
<dbReference type="Gene3D" id="1.20.120.1630">
    <property type="match status" value="1"/>
</dbReference>
<dbReference type="Pfam" id="PF06966">
    <property type="entry name" value="DUF1295"/>
    <property type="match status" value="1"/>
</dbReference>
<dbReference type="Proteomes" id="UP000254040">
    <property type="component" value="Unassembled WGS sequence"/>
</dbReference>
<reference evidence="3 5" key="2">
    <citation type="submission" date="2018-06" db="EMBL/GenBank/DDBJ databases">
        <authorList>
            <consortium name="Pathogen Informatics"/>
            <person name="Doyle S."/>
        </authorList>
    </citation>
    <scope>NUCLEOTIDE SEQUENCE [LARGE SCALE GENOMIC DNA]</scope>
    <source>
        <strain evidence="3 5">NCTC12239</strain>
    </source>
</reference>
<feature type="transmembrane region" description="Helical" evidence="1">
    <location>
        <begin position="29"/>
        <end position="49"/>
    </location>
</feature>
<feature type="transmembrane region" description="Helical" evidence="1">
    <location>
        <begin position="55"/>
        <end position="76"/>
    </location>
</feature>
<gene>
    <name evidence="2" type="ORF">Lmor_1786</name>
    <name evidence="3" type="ORF">NCTC12239_03068</name>
</gene>
<dbReference type="PANTHER" id="PTHR32251:SF17">
    <property type="entry name" value="STEROID 5-ALPHA REDUCTASE C-TERMINAL DOMAIN-CONTAINING PROTEIN"/>
    <property type="match status" value="1"/>
</dbReference>
<proteinExistence type="predicted"/>
<keyword evidence="4" id="KW-1185">Reference proteome</keyword>
<evidence type="ECO:0000313" key="4">
    <source>
        <dbReference type="Proteomes" id="UP000054985"/>
    </source>
</evidence>
<evidence type="ECO:0000313" key="2">
    <source>
        <dbReference type="EMBL" id="KTD34389.1"/>
    </source>
</evidence>
<feature type="transmembrane region" description="Helical" evidence="1">
    <location>
        <begin position="5"/>
        <end position="22"/>
    </location>
</feature>
<accession>A0A378K198</accession>
<feature type="transmembrane region" description="Helical" evidence="1">
    <location>
        <begin position="97"/>
        <end position="123"/>
    </location>
</feature>
<dbReference type="EMBL" id="LNYN01000020">
    <property type="protein sequence ID" value="KTD34389.1"/>
    <property type="molecule type" value="Genomic_DNA"/>
</dbReference>
<dbReference type="OrthoDB" id="9779233at2"/>
<feature type="transmembrane region" description="Helical" evidence="1">
    <location>
        <begin position="183"/>
        <end position="216"/>
    </location>
</feature>
<dbReference type="PROSITE" id="PS50244">
    <property type="entry name" value="S5A_REDUCTASE"/>
    <property type="match status" value="1"/>
</dbReference>
<keyword evidence="1" id="KW-1133">Transmembrane helix</keyword>
<organism evidence="3 5">
    <name type="scientific">Legionella moravica</name>
    <dbReference type="NCBI Taxonomy" id="39962"/>
    <lineage>
        <taxon>Bacteria</taxon>
        <taxon>Pseudomonadati</taxon>
        <taxon>Pseudomonadota</taxon>
        <taxon>Gammaproteobacteria</taxon>
        <taxon>Legionellales</taxon>
        <taxon>Legionellaceae</taxon>
        <taxon>Legionella</taxon>
    </lineage>
</organism>
<evidence type="ECO:0000313" key="5">
    <source>
        <dbReference type="Proteomes" id="UP000254040"/>
    </source>
</evidence>
<evidence type="ECO:0000256" key="1">
    <source>
        <dbReference type="SAM" id="Phobius"/>
    </source>
</evidence>
<dbReference type="Proteomes" id="UP000054985">
    <property type="component" value="Unassembled WGS sequence"/>
</dbReference>
<dbReference type="RefSeq" id="WP_035921121.1">
    <property type="nucleotide sequence ID" value="NZ_CAAAJG010000013.1"/>
</dbReference>
<reference evidence="2 4" key="1">
    <citation type="submission" date="2015-11" db="EMBL/GenBank/DDBJ databases">
        <title>Genomic analysis of 38 Legionella species identifies large and diverse effector repertoires.</title>
        <authorList>
            <person name="Burstein D."/>
            <person name="Amaro F."/>
            <person name="Zusman T."/>
            <person name="Lifshitz Z."/>
            <person name="Cohen O."/>
            <person name="Gilbert J.A."/>
            <person name="Pupko T."/>
            <person name="Shuman H.A."/>
            <person name="Segal G."/>
        </authorList>
    </citation>
    <scope>NUCLEOTIDE SEQUENCE [LARGE SCALE GENOMIC DNA]</scope>
    <source>
        <strain evidence="2 4">ATCC 43877</strain>
    </source>
</reference>
<keyword evidence="1" id="KW-0812">Transmembrane</keyword>